<keyword evidence="3" id="KW-0804">Transcription</keyword>
<protein>
    <submittedName>
        <fullName evidence="6">Putative mycofactocin biosynthesis transcriptional regulator MftR</fullName>
    </submittedName>
</protein>
<dbReference type="InterPro" id="IPR009057">
    <property type="entry name" value="Homeodomain-like_sf"/>
</dbReference>
<dbReference type="PROSITE" id="PS50977">
    <property type="entry name" value="HTH_TETR_2"/>
    <property type="match status" value="1"/>
</dbReference>
<evidence type="ECO:0000313" key="6">
    <source>
        <dbReference type="EMBL" id="GCD95849.1"/>
    </source>
</evidence>
<proteinExistence type="predicted"/>
<dbReference type="GO" id="GO:0000976">
    <property type="term" value="F:transcription cis-regulatory region binding"/>
    <property type="evidence" value="ECO:0007669"/>
    <property type="project" value="TreeGrafter"/>
</dbReference>
<dbReference type="PANTHER" id="PTHR30055:SF234">
    <property type="entry name" value="HTH-TYPE TRANSCRIPTIONAL REGULATOR BETI"/>
    <property type="match status" value="1"/>
</dbReference>
<keyword evidence="2 4" id="KW-0238">DNA-binding</keyword>
<organism evidence="6 7">
    <name type="scientific">Embleya hyalina</name>
    <dbReference type="NCBI Taxonomy" id="516124"/>
    <lineage>
        <taxon>Bacteria</taxon>
        <taxon>Bacillati</taxon>
        <taxon>Actinomycetota</taxon>
        <taxon>Actinomycetes</taxon>
        <taxon>Kitasatosporales</taxon>
        <taxon>Streptomycetaceae</taxon>
        <taxon>Embleya</taxon>
    </lineage>
</organism>
<dbReference type="SUPFAM" id="SSF46689">
    <property type="entry name" value="Homeodomain-like"/>
    <property type="match status" value="1"/>
</dbReference>
<dbReference type="Gene3D" id="1.10.357.10">
    <property type="entry name" value="Tetracycline Repressor, domain 2"/>
    <property type="match status" value="1"/>
</dbReference>
<evidence type="ECO:0000256" key="1">
    <source>
        <dbReference type="ARBA" id="ARBA00023015"/>
    </source>
</evidence>
<evidence type="ECO:0000256" key="4">
    <source>
        <dbReference type="PROSITE-ProRule" id="PRU00335"/>
    </source>
</evidence>
<feature type="domain" description="HTH tetR-type" evidence="5">
    <location>
        <begin position="12"/>
        <end position="72"/>
    </location>
</feature>
<dbReference type="Pfam" id="PF00440">
    <property type="entry name" value="TetR_N"/>
    <property type="match status" value="1"/>
</dbReference>
<dbReference type="InterPro" id="IPR001647">
    <property type="entry name" value="HTH_TetR"/>
</dbReference>
<name>A0A401YMW5_9ACTN</name>
<accession>A0A401YMW5</accession>
<sequence>MTRNATRGRPAHIDRFRVRDVALALFEELGFEEVGTAQIAAAVGISRSSLARFYPTKQQIVWEGLDDLSCRLSAQLEQSPRQGSVSARLKASIEAALALPESELGILRTRLRLVRDNPGLQVKRAYGRDPLARVVGAFIAADSRTAYTEGELSCLAALVATAVDTALIEWSGSDETRPVRHVDDCLGFILPIL</sequence>
<dbReference type="PANTHER" id="PTHR30055">
    <property type="entry name" value="HTH-TYPE TRANSCRIPTIONAL REGULATOR RUTR"/>
    <property type="match status" value="1"/>
</dbReference>
<comment type="caution">
    <text evidence="6">The sequence shown here is derived from an EMBL/GenBank/DDBJ whole genome shotgun (WGS) entry which is preliminary data.</text>
</comment>
<gene>
    <name evidence="6" type="primary">mftR</name>
    <name evidence="6" type="ORF">EHYA_03533</name>
</gene>
<reference evidence="6 7" key="1">
    <citation type="submission" date="2018-12" db="EMBL/GenBank/DDBJ databases">
        <title>Draft genome sequence of Embleya hyalina NBRC 13850T.</title>
        <authorList>
            <person name="Komaki H."/>
            <person name="Hosoyama A."/>
            <person name="Kimura A."/>
            <person name="Ichikawa N."/>
            <person name="Tamura T."/>
        </authorList>
    </citation>
    <scope>NUCLEOTIDE SEQUENCE [LARGE SCALE GENOMIC DNA]</scope>
    <source>
        <strain evidence="6 7">NBRC 13850</strain>
    </source>
</reference>
<evidence type="ECO:0000313" key="7">
    <source>
        <dbReference type="Proteomes" id="UP000286931"/>
    </source>
</evidence>
<dbReference type="GO" id="GO:0003700">
    <property type="term" value="F:DNA-binding transcription factor activity"/>
    <property type="evidence" value="ECO:0007669"/>
    <property type="project" value="TreeGrafter"/>
</dbReference>
<dbReference type="EMBL" id="BIFH01000019">
    <property type="protein sequence ID" value="GCD95849.1"/>
    <property type="molecule type" value="Genomic_DNA"/>
</dbReference>
<dbReference type="AlphaFoldDB" id="A0A401YMW5"/>
<dbReference type="InterPro" id="IPR050109">
    <property type="entry name" value="HTH-type_TetR-like_transc_reg"/>
</dbReference>
<evidence type="ECO:0000256" key="3">
    <source>
        <dbReference type="ARBA" id="ARBA00023163"/>
    </source>
</evidence>
<dbReference type="Gene3D" id="1.10.10.60">
    <property type="entry name" value="Homeodomain-like"/>
    <property type="match status" value="1"/>
</dbReference>
<keyword evidence="1" id="KW-0805">Transcription regulation</keyword>
<dbReference type="Proteomes" id="UP000286931">
    <property type="component" value="Unassembled WGS sequence"/>
</dbReference>
<evidence type="ECO:0000259" key="5">
    <source>
        <dbReference type="PROSITE" id="PS50977"/>
    </source>
</evidence>
<feature type="DNA-binding region" description="H-T-H motif" evidence="4">
    <location>
        <begin position="35"/>
        <end position="54"/>
    </location>
</feature>
<keyword evidence="7" id="KW-1185">Reference proteome</keyword>
<evidence type="ECO:0000256" key="2">
    <source>
        <dbReference type="ARBA" id="ARBA00023125"/>
    </source>
</evidence>